<evidence type="ECO:0000313" key="2">
    <source>
        <dbReference type="Proteomes" id="UP000032142"/>
    </source>
</evidence>
<evidence type="ECO:0000313" key="1">
    <source>
        <dbReference type="EMBL" id="KHG06068.1"/>
    </source>
</evidence>
<name>A0A0B0MVB7_GOSAR</name>
<proteinExistence type="predicted"/>
<accession>A0A0B0MVB7</accession>
<gene>
    <name evidence="1" type="ORF">F383_32649</name>
</gene>
<protein>
    <submittedName>
        <fullName evidence="1">Uncharacterized protein</fullName>
    </submittedName>
</protein>
<organism evidence="1 2">
    <name type="scientific">Gossypium arboreum</name>
    <name type="common">Tree cotton</name>
    <name type="synonym">Gossypium nanking</name>
    <dbReference type="NCBI Taxonomy" id="29729"/>
    <lineage>
        <taxon>Eukaryota</taxon>
        <taxon>Viridiplantae</taxon>
        <taxon>Streptophyta</taxon>
        <taxon>Embryophyta</taxon>
        <taxon>Tracheophyta</taxon>
        <taxon>Spermatophyta</taxon>
        <taxon>Magnoliopsida</taxon>
        <taxon>eudicotyledons</taxon>
        <taxon>Gunneridae</taxon>
        <taxon>Pentapetalae</taxon>
        <taxon>rosids</taxon>
        <taxon>malvids</taxon>
        <taxon>Malvales</taxon>
        <taxon>Malvaceae</taxon>
        <taxon>Malvoideae</taxon>
        <taxon>Gossypium</taxon>
    </lineage>
</organism>
<sequence>MVSLSHALNQDSHITMHHVTCLRWAHHSAFSFLYLILNPLSFLEISMDYPFTVKS</sequence>
<dbReference type="Proteomes" id="UP000032142">
    <property type="component" value="Unassembled WGS sequence"/>
</dbReference>
<dbReference type="EMBL" id="JRRC01442980">
    <property type="protein sequence ID" value="KHG06068.1"/>
    <property type="molecule type" value="Genomic_DNA"/>
</dbReference>
<reference evidence="2" key="1">
    <citation type="submission" date="2014-09" db="EMBL/GenBank/DDBJ databases">
        <authorList>
            <person name="Mudge J."/>
            <person name="Ramaraj T."/>
            <person name="Lindquist I.E."/>
            <person name="Bharti A.K."/>
            <person name="Sundararajan A."/>
            <person name="Cameron C.T."/>
            <person name="Woodward J.E."/>
            <person name="May G.D."/>
            <person name="Brubaker C."/>
            <person name="Broadhvest J."/>
            <person name="Wilkins T.A."/>
        </authorList>
    </citation>
    <scope>NUCLEOTIDE SEQUENCE</scope>
    <source>
        <strain evidence="2">cv. AKA8401</strain>
    </source>
</reference>
<dbReference type="AlphaFoldDB" id="A0A0B0MVB7"/>
<keyword evidence="2" id="KW-1185">Reference proteome</keyword>
<comment type="caution">
    <text evidence="1">The sequence shown here is derived from an EMBL/GenBank/DDBJ whole genome shotgun (WGS) entry which is preliminary data.</text>
</comment>